<dbReference type="Proteomes" id="UP000054538">
    <property type="component" value="Unassembled WGS sequence"/>
</dbReference>
<protein>
    <recommendedName>
        <fullName evidence="1">DDE-1 domain-containing protein</fullName>
    </recommendedName>
</protein>
<organism evidence="2 3">
    <name type="scientific">Paxillus rubicundulus Ve08.2h10</name>
    <dbReference type="NCBI Taxonomy" id="930991"/>
    <lineage>
        <taxon>Eukaryota</taxon>
        <taxon>Fungi</taxon>
        <taxon>Dikarya</taxon>
        <taxon>Basidiomycota</taxon>
        <taxon>Agaricomycotina</taxon>
        <taxon>Agaricomycetes</taxon>
        <taxon>Agaricomycetidae</taxon>
        <taxon>Boletales</taxon>
        <taxon>Paxilineae</taxon>
        <taxon>Paxillaceae</taxon>
        <taxon>Paxillus</taxon>
    </lineage>
</organism>
<dbReference type="InterPro" id="IPR004875">
    <property type="entry name" value="DDE_SF_endonuclease_dom"/>
</dbReference>
<proteinExistence type="predicted"/>
<evidence type="ECO:0000313" key="2">
    <source>
        <dbReference type="EMBL" id="KIK79620.1"/>
    </source>
</evidence>
<gene>
    <name evidence="2" type="ORF">PAXRUDRAFT_16247</name>
</gene>
<evidence type="ECO:0000259" key="1">
    <source>
        <dbReference type="Pfam" id="PF03184"/>
    </source>
</evidence>
<dbReference type="OrthoDB" id="162969at2759"/>
<dbReference type="GO" id="GO:0003676">
    <property type="term" value="F:nucleic acid binding"/>
    <property type="evidence" value="ECO:0007669"/>
    <property type="project" value="InterPro"/>
</dbReference>
<feature type="domain" description="DDE-1" evidence="1">
    <location>
        <begin position="5"/>
        <end position="119"/>
    </location>
</feature>
<dbReference type="EMBL" id="KN826230">
    <property type="protein sequence ID" value="KIK79620.1"/>
    <property type="molecule type" value="Genomic_DNA"/>
</dbReference>
<keyword evidence="3" id="KW-1185">Reference proteome</keyword>
<reference evidence="3" key="2">
    <citation type="submission" date="2015-01" db="EMBL/GenBank/DDBJ databases">
        <title>Evolutionary Origins and Diversification of the Mycorrhizal Mutualists.</title>
        <authorList>
            <consortium name="DOE Joint Genome Institute"/>
            <consortium name="Mycorrhizal Genomics Consortium"/>
            <person name="Kohler A."/>
            <person name="Kuo A."/>
            <person name="Nagy L.G."/>
            <person name="Floudas D."/>
            <person name="Copeland A."/>
            <person name="Barry K.W."/>
            <person name="Cichocki N."/>
            <person name="Veneault-Fourrey C."/>
            <person name="LaButti K."/>
            <person name="Lindquist E.A."/>
            <person name="Lipzen A."/>
            <person name="Lundell T."/>
            <person name="Morin E."/>
            <person name="Murat C."/>
            <person name="Riley R."/>
            <person name="Ohm R."/>
            <person name="Sun H."/>
            <person name="Tunlid A."/>
            <person name="Henrissat B."/>
            <person name="Grigoriev I.V."/>
            <person name="Hibbett D.S."/>
            <person name="Martin F."/>
        </authorList>
    </citation>
    <scope>NUCLEOTIDE SEQUENCE [LARGE SCALE GENOMIC DNA]</scope>
    <source>
        <strain evidence="3">Ve08.2h10</strain>
    </source>
</reference>
<sequence length="180" mass="20431">MGVLYQEWLLEWDVKLREEERKILLLQDNFLGHVMPNTLTNIHVENFEPNLTVHIQPNDEGIICCFKAHYCAKFIQRAIDLYESGTTPSKIYDINQFEAMHLADEAWHEVDTTTIRNFWCKAGTLPNSDLPPIQPPVPISSLIHITPNPAPCNDPTAEAKKFILNILDDLVSTGALQPAN</sequence>
<dbReference type="Pfam" id="PF03184">
    <property type="entry name" value="DDE_1"/>
    <property type="match status" value="1"/>
</dbReference>
<accession>A0A0D0DMF3</accession>
<evidence type="ECO:0000313" key="3">
    <source>
        <dbReference type="Proteomes" id="UP000054538"/>
    </source>
</evidence>
<dbReference type="HOGENOM" id="CLU_088458_4_0_1"/>
<dbReference type="AlphaFoldDB" id="A0A0D0DMF3"/>
<name>A0A0D0DMF3_9AGAM</name>
<reference evidence="2 3" key="1">
    <citation type="submission" date="2014-04" db="EMBL/GenBank/DDBJ databases">
        <authorList>
            <consortium name="DOE Joint Genome Institute"/>
            <person name="Kuo A."/>
            <person name="Kohler A."/>
            <person name="Jargeat P."/>
            <person name="Nagy L.G."/>
            <person name="Floudas D."/>
            <person name="Copeland A."/>
            <person name="Barry K.W."/>
            <person name="Cichocki N."/>
            <person name="Veneault-Fourrey C."/>
            <person name="LaButti K."/>
            <person name="Lindquist E.A."/>
            <person name="Lipzen A."/>
            <person name="Lundell T."/>
            <person name="Morin E."/>
            <person name="Murat C."/>
            <person name="Sun H."/>
            <person name="Tunlid A."/>
            <person name="Henrissat B."/>
            <person name="Grigoriev I.V."/>
            <person name="Hibbett D.S."/>
            <person name="Martin F."/>
            <person name="Nordberg H.P."/>
            <person name="Cantor M.N."/>
            <person name="Hua S.X."/>
        </authorList>
    </citation>
    <scope>NUCLEOTIDE SEQUENCE [LARGE SCALE GENOMIC DNA]</scope>
    <source>
        <strain evidence="2 3">Ve08.2h10</strain>
    </source>
</reference>
<dbReference type="InParanoid" id="A0A0D0DMF3"/>